<evidence type="ECO:0000313" key="3">
    <source>
        <dbReference type="Proteomes" id="UP000008810"/>
    </source>
</evidence>
<gene>
    <name evidence="1" type="ORF">BRADI_2g28296v3</name>
</gene>
<keyword evidence="3" id="KW-1185">Reference proteome</keyword>
<dbReference type="InParanoid" id="A0A0Q3G8E2"/>
<dbReference type="AlphaFoldDB" id="A0A0Q3G8E2"/>
<reference evidence="1" key="2">
    <citation type="submission" date="2017-06" db="EMBL/GenBank/DDBJ databases">
        <title>WGS assembly of Brachypodium distachyon.</title>
        <authorList>
            <consortium name="The International Brachypodium Initiative"/>
            <person name="Lucas S."/>
            <person name="Harmon-Smith M."/>
            <person name="Lail K."/>
            <person name="Tice H."/>
            <person name="Grimwood J."/>
            <person name="Bruce D."/>
            <person name="Barry K."/>
            <person name="Shu S."/>
            <person name="Lindquist E."/>
            <person name="Wang M."/>
            <person name="Pitluck S."/>
            <person name="Vogel J.P."/>
            <person name="Garvin D.F."/>
            <person name="Mockler T.C."/>
            <person name="Schmutz J."/>
            <person name="Rokhsar D."/>
            <person name="Bevan M.W."/>
        </authorList>
    </citation>
    <scope>NUCLEOTIDE SEQUENCE</scope>
    <source>
        <strain evidence="1">Bd21</strain>
    </source>
</reference>
<dbReference type="EMBL" id="CM000881">
    <property type="protein sequence ID" value="KQK06757.1"/>
    <property type="molecule type" value="Genomic_DNA"/>
</dbReference>
<evidence type="ECO:0000313" key="2">
    <source>
        <dbReference type="EnsemblPlants" id="KQK06757"/>
    </source>
</evidence>
<evidence type="ECO:0000313" key="1">
    <source>
        <dbReference type="EMBL" id="KQK06757.1"/>
    </source>
</evidence>
<organism evidence="1">
    <name type="scientific">Brachypodium distachyon</name>
    <name type="common">Purple false brome</name>
    <name type="synonym">Trachynia distachya</name>
    <dbReference type="NCBI Taxonomy" id="15368"/>
    <lineage>
        <taxon>Eukaryota</taxon>
        <taxon>Viridiplantae</taxon>
        <taxon>Streptophyta</taxon>
        <taxon>Embryophyta</taxon>
        <taxon>Tracheophyta</taxon>
        <taxon>Spermatophyta</taxon>
        <taxon>Magnoliopsida</taxon>
        <taxon>Liliopsida</taxon>
        <taxon>Poales</taxon>
        <taxon>Poaceae</taxon>
        <taxon>BOP clade</taxon>
        <taxon>Pooideae</taxon>
        <taxon>Stipodae</taxon>
        <taxon>Brachypodieae</taxon>
        <taxon>Brachypodium</taxon>
    </lineage>
</organism>
<reference evidence="2" key="3">
    <citation type="submission" date="2018-08" db="UniProtKB">
        <authorList>
            <consortium name="EnsemblPlants"/>
        </authorList>
    </citation>
    <scope>IDENTIFICATION</scope>
    <source>
        <strain evidence="2">cv. Bd21</strain>
    </source>
</reference>
<protein>
    <submittedName>
        <fullName evidence="1 2">Uncharacterized protein</fullName>
    </submittedName>
</protein>
<sequence>MNQSLLPFGFCSCFMWRILRIARRGSSCELRTEPTEAELVLLIVSEVADLQRRRAAWYGVGWRLVSHSGFRAIGKPFAAPRSNGKTRSIQLWGGTANRAASTIVPSRSVASSSNLQLCE</sequence>
<reference evidence="1 2" key="1">
    <citation type="journal article" date="2010" name="Nature">
        <title>Genome sequencing and analysis of the model grass Brachypodium distachyon.</title>
        <authorList>
            <consortium name="International Brachypodium Initiative"/>
        </authorList>
    </citation>
    <scope>NUCLEOTIDE SEQUENCE [LARGE SCALE GENOMIC DNA]</scope>
    <source>
        <strain evidence="1 2">Bd21</strain>
    </source>
</reference>
<dbReference type="EnsemblPlants" id="KQK06757">
    <property type="protein sequence ID" value="KQK06757"/>
    <property type="gene ID" value="BRADI_2g28296v3"/>
</dbReference>
<dbReference type="Proteomes" id="UP000008810">
    <property type="component" value="Chromosome 2"/>
</dbReference>
<proteinExistence type="predicted"/>
<dbReference type="Gramene" id="KQK06757">
    <property type="protein sequence ID" value="KQK06757"/>
    <property type="gene ID" value="BRADI_2g28296v3"/>
</dbReference>
<name>A0A0Q3G8E2_BRADI</name>
<accession>A0A0Q3G8E2</accession>